<dbReference type="KEGG" id="nnu:104607176"/>
<dbReference type="SUPFAM" id="SSF47862">
    <property type="entry name" value="Saposin"/>
    <property type="match status" value="3"/>
</dbReference>
<accession>A0A1U8AWP3</accession>
<gene>
    <name evidence="13" type="primary">LOC104607176</name>
</gene>
<evidence type="ECO:0000259" key="10">
    <source>
        <dbReference type="PROSITE" id="PS50015"/>
    </source>
</evidence>
<feature type="disulfide bond" evidence="8">
    <location>
        <begin position="132"/>
        <end position="138"/>
    </location>
</feature>
<organism evidence="12 13">
    <name type="scientific">Nelumbo nucifera</name>
    <name type="common">Sacred lotus</name>
    <dbReference type="NCBI Taxonomy" id="4432"/>
    <lineage>
        <taxon>Eukaryota</taxon>
        <taxon>Viridiplantae</taxon>
        <taxon>Streptophyta</taxon>
        <taxon>Embryophyta</taxon>
        <taxon>Tracheophyta</taxon>
        <taxon>Spermatophyta</taxon>
        <taxon>Magnoliopsida</taxon>
        <taxon>Proteales</taxon>
        <taxon>Nelumbonaceae</taxon>
        <taxon>Nelumbo</taxon>
    </lineage>
</organism>
<feature type="domain" description="Saposin B-type" evidence="10">
    <location>
        <begin position="1025"/>
        <end position="1066"/>
    </location>
</feature>
<feature type="domain" description="Saposin B-type" evidence="10">
    <location>
        <begin position="399"/>
        <end position="440"/>
    </location>
</feature>
<keyword evidence="2" id="KW-0645">Protease</keyword>
<dbReference type="GO" id="GO:0006629">
    <property type="term" value="P:lipid metabolic process"/>
    <property type="evidence" value="ECO:0007669"/>
    <property type="project" value="InterPro"/>
</dbReference>
<dbReference type="InterPro" id="IPR021109">
    <property type="entry name" value="Peptidase_aspartic_dom_sf"/>
</dbReference>
<keyword evidence="5" id="KW-0865">Zymogen</keyword>
<dbReference type="PANTHER" id="PTHR47966">
    <property type="entry name" value="BETA-SITE APP-CLEAVING ENZYME, ISOFORM A-RELATED"/>
    <property type="match status" value="1"/>
</dbReference>
<evidence type="ECO:0000256" key="8">
    <source>
        <dbReference type="PIRSR" id="PIRSR601461-2"/>
    </source>
</evidence>
<protein>
    <submittedName>
        <fullName evidence="13">Uncharacterized protein LOC104607176</fullName>
    </submittedName>
</protein>
<dbReference type="FunFam" id="2.40.70.10:FF:000115">
    <property type="entry name" value="Lysosomal aspartic protease"/>
    <property type="match status" value="2"/>
</dbReference>
<evidence type="ECO:0000256" key="5">
    <source>
        <dbReference type="ARBA" id="ARBA00023145"/>
    </source>
</evidence>
<dbReference type="PROSITE" id="PS51767">
    <property type="entry name" value="PEPTIDASE_A1"/>
    <property type="match status" value="2"/>
</dbReference>
<keyword evidence="4" id="KW-0378">Hydrolase</keyword>
<name>A0A1U8AWP3_NELNU</name>
<feature type="domain" description="Saposin B-type" evidence="10">
    <location>
        <begin position="331"/>
        <end position="371"/>
    </location>
</feature>
<evidence type="ECO:0000259" key="11">
    <source>
        <dbReference type="PROSITE" id="PS51767"/>
    </source>
</evidence>
<keyword evidence="12" id="KW-1185">Reference proteome</keyword>
<evidence type="ECO:0000313" key="13">
    <source>
        <dbReference type="RefSeq" id="XP_010271043.2"/>
    </source>
</evidence>
<evidence type="ECO:0000256" key="3">
    <source>
        <dbReference type="ARBA" id="ARBA00022750"/>
    </source>
</evidence>
<dbReference type="InterPro" id="IPR011001">
    <property type="entry name" value="Saposin-like"/>
</dbReference>
<dbReference type="OrthoDB" id="771136at2759"/>
<dbReference type="SMART" id="SM00741">
    <property type="entry name" value="SapB"/>
    <property type="match status" value="2"/>
</dbReference>
<dbReference type="GO" id="GO:0004190">
    <property type="term" value="F:aspartic-type endopeptidase activity"/>
    <property type="evidence" value="ECO:0000318"/>
    <property type="project" value="GO_Central"/>
</dbReference>
<dbReference type="Pfam" id="PF03489">
    <property type="entry name" value="SapB_2"/>
    <property type="match status" value="1"/>
</dbReference>
<dbReference type="InterPro" id="IPR001461">
    <property type="entry name" value="Aspartic_peptidase_A1"/>
</dbReference>
<evidence type="ECO:0000313" key="12">
    <source>
        <dbReference type="Proteomes" id="UP000189703"/>
    </source>
</evidence>
<evidence type="ECO:0000256" key="9">
    <source>
        <dbReference type="SAM" id="SignalP"/>
    </source>
</evidence>
<feature type="domain" description="Peptidase A1" evidence="11">
    <location>
        <begin position="665"/>
        <end position="1152"/>
    </location>
</feature>
<dbReference type="Gene3D" id="1.10.225.10">
    <property type="entry name" value="Saposin-like"/>
    <property type="match status" value="2"/>
</dbReference>
<sequence>MRAKKFVMMFIWVSSLTCCFFPLPATSDGLVRIGLKKRSLDLKGLSAARIIGKGSKYVKDVRERCRNLGDSYTMFPKNYLMCMGNSFTDTVFLSNYLNTRYFGEISIGSPPQNFTVVFDTASSNLWVPSSKCLLSINCYFHSRYISGWSNTYRKNGNRCQINYGSTSLFGFFSQDNVQIGDTIIKNQTFTEITKEGGMNLFLAEFDGIMGLGFTEISVGNVTPIWHNMAKQGVVDKKVFSFWLNRDPLAEEGGQIVFGGVDPTHFKGKHTFVPLTQKGFWQLEMEDFFIGNRSTGFCKTGCKAIVDSGISLLAAPSDIVEEINNGIGATGMLRMECREVVRNFGVAIIELLIAKVQPEQICSRIGLCIFNKATTRRNDIEMVVGRQEEGVEGSWAWVGEGVPCAICEMVVAWVELQLRQMETNDKILNHVRKLCDHMPNSQGKWFVDCNSISELPNVSFTIGNATFLLTPEQYILKTGEGHFNTCVSGFVPLQMSAPSGGSLWVLGDMFMAAYHTVFDFGNLRVHNCRKPHKYDTIFIQVFSSSSNSSPAAILKFIRKYSEMRPRKILVLLICLCALTCSLPAPTSSCGVVRISLKKRRLDVSSLNAPKNISKEDKYAKELQDICSRLDLSDEATVSPKDYLVCRNLGNSNTDMVFLSNFLNTRYFGEIGIGSPLENFTVVFDTASSTHQLIYGGDSNSMPQMNCGSSSQFTNNIGNNCTTGYGSRSVSGLTGRNNVQVGNVIVKDQAFTNITRERSPALLMAEFDGIMGLGFQEKSAGNVFPIWYSMVRQGLVREKVFSFWLNGNPEDEEGGEIVFGGLDPQHFKGKHTFVPVVRNGYSWELEIGDFLVGDHSTGVCKSGCTAILESGTSFLAGPSAIVAQINQAIGAEGVVNMECRKYVRTYGVKMMEFVLSQIKSKKLCSRFSNCESDKRLHSERRRISGIETLVGKRGAGFPADPCTICKLVISFIKIMVKGEGSVDEICARIGLCMAYKYSSSSYRGGNGIEMVVRRRHFGGVGLALGERRVPCTICETVVDWIEMHLKQMESSEKILNYVSKLCEELPSPHGKSFVDCDSISELPNVTFTIGNNSFNLTPQQYILKTWDGRSLRCVSGFVPLDLSRPGGPLWILGDMFMAAYHTVFDFGTLRVGFAEAA</sequence>
<keyword evidence="3" id="KW-0064">Aspartyl protease</keyword>
<dbReference type="SUPFAM" id="SSF50630">
    <property type="entry name" value="Acid proteases"/>
    <property type="match status" value="2"/>
</dbReference>
<dbReference type="GO" id="GO:0006508">
    <property type="term" value="P:proteolysis"/>
    <property type="evidence" value="ECO:0000318"/>
    <property type="project" value="GO_Central"/>
</dbReference>
<reference evidence="13" key="1">
    <citation type="submission" date="2025-08" db="UniProtKB">
        <authorList>
            <consortium name="RefSeq"/>
        </authorList>
    </citation>
    <scope>IDENTIFICATION</scope>
</reference>
<dbReference type="eggNOG" id="KOG1339">
    <property type="taxonomic scope" value="Eukaryota"/>
</dbReference>
<evidence type="ECO:0000256" key="4">
    <source>
        <dbReference type="ARBA" id="ARBA00022801"/>
    </source>
</evidence>
<dbReference type="Gene3D" id="2.40.70.10">
    <property type="entry name" value="Acid Proteases"/>
    <property type="match status" value="5"/>
</dbReference>
<dbReference type="InterPro" id="IPR008139">
    <property type="entry name" value="SaposinB_dom"/>
</dbReference>
<dbReference type="PANTHER" id="PTHR47966:SF28">
    <property type="entry name" value="OS01G0290000 PROTEIN"/>
    <property type="match status" value="1"/>
</dbReference>
<dbReference type="PRINTS" id="PR00792">
    <property type="entry name" value="PEPSIN"/>
</dbReference>
<comment type="similarity">
    <text evidence="1">Belongs to the peptidase A1 family.</text>
</comment>
<evidence type="ECO:0000256" key="6">
    <source>
        <dbReference type="ARBA" id="ARBA00023157"/>
    </source>
</evidence>
<feature type="domain" description="Peptidase A1" evidence="11">
    <location>
        <begin position="101"/>
        <end position="527"/>
    </location>
</feature>
<feature type="active site" evidence="7">
    <location>
        <position position="306"/>
    </location>
</feature>
<dbReference type="RefSeq" id="XP_010271043.2">
    <property type="nucleotide sequence ID" value="XM_010272741.2"/>
</dbReference>
<feature type="active site" evidence="7">
    <location>
        <position position="119"/>
    </location>
</feature>
<dbReference type="InParanoid" id="A0A1U8AWP3"/>
<evidence type="ECO:0000256" key="1">
    <source>
        <dbReference type="ARBA" id="ARBA00007447"/>
    </source>
</evidence>
<dbReference type="Pfam" id="PF05184">
    <property type="entry name" value="SapB_1"/>
    <property type="match status" value="1"/>
</dbReference>
<dbReference type="Proteomes" id="UP000189703">
    <property type="component" value="Unplaced"/>
</dbReference>
<evidence type="ECO:0000256" key="7">
    <source>
        <dbReference type="PIRSR" id="PIRSR601461-1"/>
    </source>
</evidence>
<evidence type="ECO:0000256" key="2">
    <source>
        <dbReference type="ARBA" id="ARBA00022670"/>
    </source>
</evidence>
<keyword evidence="9" id="KW-0732">Signal</keyword>
<dbReference type="InterPro" id="IPR007856">
    <property type="entry name" value="SapB_1"/>
</dbReference>
<proteinExistence type="inferred from homology"/>
<dbReference type="GeneID" id="104607176"/>
<dbReference type="OMA" id="LGDMFMA"/>
<dbReference type="InterPro" id="IPR008138">
    <property type="entry name" value="SapB_2"/>
</dbReference>
<keyword evidence="6 8" id="KW-1015">Disulfide bond</keyword>
<dbReference type="InterPro" id="IPR033121">
    <property type="entry name" value="PEPTIDASE_A1"/>
</dbReference>
<dbReference type="AlphaFoldDB" id="A0A1U8AWP3"/>
<dbReference type="PROSITE" id="PS50015">
    <property type="entry name" value="SAP_B"/>
    <property type="match status" value="3"/>
</dbReference>
<dbReference type="Pfam" id="PF00026">
    <property type="entry name" value="Asp"/>
    <property type="match status" value="3"/>
</dbReference>
<feature type="signal peptide" evidence="9">
    <location>
        <begin position="1"/>
        <end position="19"/>
    </location>
</feature>
<feature type="chain" id="PRO_5010589058" evidence="9">
    <location>
        <begin position="20"/>
        <end position="1155"/>
    </location>
</feature>